<accession>A0A7G5DK48</accession>
<dbReference type="InterPro" id="IPR051013">
    <property type="entry name" value="MBL_superfamily_lactonases"/>
</dbReference>
<keyword evidence="2" id="KW-0479">Metal-binding</keyword>
<dbReference type="GO" id="GO:0046872">
    <property type="term" value="F:metal ion binding"/>
    <property type="evidence" value="ECO:0007669"/>
    <property type="project" value="UniProtKB-KW"/>
</dbReference>
<evidence type="ECO:0000256" key="2">
    <source>
        <dbReference type="ARBA" id="ARBA00022723"/>
    </source>
</evidence>
<reference evidence="7 8" key="1">
    <citation type="journal article" date="2020" name="G3 (Bethesda)">
        <title>CeMbio - The Caenorhabditis elegans Microbiome Resource.</title>
        <authorList>
            <person name="Dirksen P."/>
            <person name="Assie A."/>
            <person name="Zimmermann J."/>
            <person name="Zhang F."/>
            <person name="Tietje A.M."/>
            <person name="Marsh S.A."/>
            <person name="Felix M.A."/>
            <person name="Shapira M."/>
            <person name="Kaleta C."/>
            <person name="Schulenburg H."/>
            <person name="Samuel B."/>
        </authorList>
    </citation>
    <scope>NUCLEOTIDE SEQUENCE [LARGE SCALE GENOMIC DNA]</scope>
    <source>
        <strain evidence="7 8">MSPm1</strain>
    </source>
</reference>
<feature type="signal peptide" evidence="5">
    <location>
        <begin position="1"/>
        <end position="26"/>
    </location>
</feature>
<feature type="chain" id="PRO_5029018136" evidence="5">
    <location>
        <begin position="27"/>
        <end position="323"/>
    </location>
</feature>
<evidence type="ECO:0000313" key="8">
    <source>
        <dbReference type="Proteomes" id="UP000515276"/>
    </source>
</evidence>
<comment type="similarity">
    <text evidence="1">Belongs to the metallo-beta-lactamase superfamily.</text>
</comment>
<dbReference type="RefSeq" id="WP_182368179.1">
    <property type="nucleotide sequence ID" value="NZ_CP059139.1"/>
</dbReference>
<dbReference type="EMBL" id="CP059139">
    <property type="protein sequence ID" value="QMV62123.1"/>
    <property type="molecule type" value="Genomic_DNA"/>
</dbReference>
<evidence type="ECO:0000256" key="1">
    <source>
        <dbReference type="ARBA" id="ARBA00007749"/>
    </source>
</evidence>
<dbReference type="AlphaFoldDB" id="A0A7G5DK48"/>
<dbReference type="CDD" id="cd07720">
    <property type="entry name" value="OPHC2-like_MBL-fold"/>
    <property type="match status" value="1"/>
</dbReference>
<keyword evidence="3 7" id="KW-0378">Hydrolase</keyword>
<dbReference type="SUPFAM" id="SSF56281">
    <property type="entry name" value="Metallo-hydrolase/oxidoreductase"/>
    <property type="match status" value="1"/>
</dbReference>
<name>A0A7G5DK48_9PSED</name>
<dbReference type="InterPro" id="IPR001279">
    <property type="entry name" value="Metallo-B-lactamas"/>
</dbReference>
<dbReference type="Pfam" id="PF00753">
    <property type="entry name" value="Lactamase_B"/>
    <property type="match status" value="1"/>
</dbReference>
<protein>
    <submittedName>
        <fullName evidence="7">MBL fold metallo-hydrolase</fullName>
    </submittedName>
</protein>
<evidence type="ECO:0000259" key="6">
    <source>
        <dbReference type="SMART" id="SM00849"/>
    </source>
</evidence>
<dbReference type="PANTHER" id="PTHR42978:SF6">
    <property type="entry name" value="QUORUM-QUENCHING LACTONASE YTNP-RELATED"/>
    <property type="match status" value="1"/>
</dbReference>
<dbReference type="Proteomes" id="UP000515276">
    <property type="component" value="Chromosome"/>
</dbReference>
<evidence type="ECO:0000313" key="7">
    <source>
        <dbReference type="EMBL" id="QMV62123.1"/>
    </source>
</evidence>
<gene>
    <name evidence="7" type="ORF">HS968_19100</name>
</gene>
<keyword evidence="8" id="KW-1185">Reference proteome</keyword>
<keyword evidence="4" id="KW-0862">Zinc</keyword>
<dbReference type="GO" id="GO:0016787">
    <property type="term" value="F:hydrolase activity"/>
    <property type="evidence" value="ECO:0007669"/>
    <property type="project" value="UniProtKB-KW"/>
</dbReference>
<evidence type="ECO:0000256" key="3">
    <source>
        <dbReference type="ARBA" id="ARBA00022801"/>
    </source>
</evidence>
<dbReference type="Gene3D" id="3.60.15.10">
    <property type="entry name" value="Ribonuclease Z/Hydroxyacylglutathione hydrolase-like"/>
    <property type="match status" value="1"/>
</dbReference>
<evidence type="ECO:0000256" key="4">
    <source>
        <dbReference type="ARBA" id="ARBA00022833"/>
    </source>
</evidence>
<dbReference type="InterPro" id="IPR036866">
    <property type="entry name" value="RibonucZ/Hydroxyglut_hydro"/>
</dbReference>
<evidence type="ECO:0000256" key="5">
    <source>
        <dbReference type="SAM" id="SignalP"/>
    </source>
</evidence>
<proteinExistence type="inferred from homology"/>
<organism evidence="7 8">
    <name type="scientific">Pseudomonas berkeleyensis</name>
    <dbReference type="NCBI Taxonomy" id="2726956"/>
    <lineage>
        <taxon>Bacteria</taxon>
        <taxon>Pseudomonadati</taxon>
        <taxon>Pseudomonadota</taxon>
        <taxon>Gammaproteobacteria</taxon>
        <taxon>Pseudomonadales</taxon>
        <taxon>Pseudomonadaceae</taxon>
        <taxon>Pseudomonas</taxon>
    </lineage>
</organism>
<dbReference type="SMART" id="SM00849">
    <property type="entry name" value="Lactamase_B"/>
    <property type="match status" value="1"/>
</dbReference>
<keyword evidence="5" id="KW-0732">Signal</keyword>
<feature type="domain" description="Metallo-beta-lactamase" evidence="6">
    <location>
        <begin position="94"/>
        <end position="301"/>
    </location>
</feature>
<dbReference type="PANTHER" id="PTHR42978">
    <property type="entry name" value="QUORUM-QUENCHING LACTONASE YTNP-RELATED-RELATED"/>
    <property type="match status" value="1"/>
</dbReference>
<sequence length="323" mass="35754">MKRRNMIKVIGSVLALSMASTLPALAQSAPDFGLPTLPQERVHRIKMGDIEIIALHDGATRLPLHERYVANAPFDEVKKLASAQGLSSDYVELPFTAYLVVSGSRHILLDTGLGEFGSPKETTGKLLESLRLAGYKPEDIDTILISHFHADHISGLRKSDGTFVYPNAKVWVPRPEYDYWMSDANMQAAPQQRKGAFDIARRVFVGMPESMLNKFEPGIEVAPDIFSKAAYGHTPGHTVYEIRSGSSSFYYIADMINVPAFFATHPEWMVASDIDPDSALKVRQQFLQVVDKTNPLVGGFHFPFPGVGHLKADGAGYKFYPEQ</sequence>